<protein>
    <recommendedName>
        <fullName evidence="3">PD-(D/E)XK endonuclease-like domain-containing protein</fullName>
    </recommendedName>
</protein>
<name>X1AVY1_9ZZZZ</name>
<proteinExistence type="predicted"/>
<gene>
    <name evidence="2" type="ORF">S01H4_24644</name>
</gene>
<feature type="non-terminal residue" evidence="2">
    <location>
        <position position="85"/>
    </location>
</feature>
<accession>X1AVY1</accession>
<dbReference type="EMBL" id="BART01011608">
    <property type="protein sequence ID" value="GAG87239.1"/>
    <property type="molecule type" value="Genomic_DNA"/>
</dbReference>
<comment type="caution">
    <text evidence="2">The sequence shown here is derived from an EMBL/GenBank/DDBJ whole genome shotgun (WGS) entry which is preliminary data.</text>
</comment>
<feature type="region of interest" description="Disordered" evidence="1">
    <location>
        <begin position="1"/>
        <end position="22"/>
    </location>
</feature>
<organism evidence="2">
    <name type="scientific">marine sediment metagenome</name>
    <dbReference type="NCBI Taxonomy" id="412755"/>
    <lineage>
        <taxon>unclassified sequences</taxon>
        <taxon>metagenomes</taxon>
        <taxon>ecological metagenomes</taxon>
    </lineage>
</organism>
<dbReference type="PROSITE" id="PS51257">
    <property type="entry name" value="PROKAR_LIPOPROTEIN"/>
    <property type="match status" value="1"/>
</dbReference>
<reference evidence="2" key="1">
    <citation type="journal article" date="2014" name="Front. Microbiol.">
        <title>High frequency of phylogenetically diverse reductive dehalogenase-homologous genes in deep subseafloor sedimentary metagenomes.</title>
        <authorList>
            <person name="Kawai M."/>
            <person name="Futagami T."/>
            <person name="Toyoda A."/>
            <person name="Takaki Y."/>
            <person name="Nishi S."/>
            <person name="Hori S."/>
            <person name="Arai W."/>
            <person name="Tsubouchi T."/>
            <person name="Morono Y."/>
            <person name="Uchiyama I."/>
            <person name="Ito T."/>
            <person name="Fujiyama A."/>
            <person name="Inagaki F."/>
            <person name="Takami H."/>
        </authorList>
    </citation>
    <scope>NUCLEOTIDE SEQUENCE</scope>
    <source>
        <strain evidence="2">Expedition CK06-06</strain>
    </source>
</reference>
<dbReference type="AlphaFoldDB" id="X1AVY1"/>
<sequence>MAKLKRDPEIEDQGPRRLSHSSSGVLLGCERRYWHKVHETEFDIDYDDDRKALRIGNGFHKVLELCVHRKDKFSAKLFYKALKIE</sequence>
<evidence type="ECO:0000313" key="2">
    <source>
        <dbReference type="EMBL" id="GAG87239.1"/>
    </source>
</evidence>
<evidence type="ECO:0008006" key="3">
    <source>
        <dbReference type="Google" id="ProtNLM"/>
    </source>
</evidence>
<evidence type="ECO:0000256" key="1">
    <source>
        <dbReference type="SAM" id="MobiDB-lite"/>
    </source>
</evidence>